<sequence>MTLEYFKAVMLRELQLEKFKQLQFSDQVESEFLRIKSDLDQVEYSLIQLTDLALAQELYFQLRDDDECFTELAQHYSLGHERETGGWMGPVPLSTLPVEVASLFRNQHIGTVYGPIPVADSFWVVRLERFTAARLTEATRTQLIHRLYSQWLQTQVRAATETPGAIAVLPALTKPELPSETPE</sequence>
<keyword evidence="5 6" id="KW-0413">Isomerase</keyword>
<dbReference type="PROSITE" id="PS50198">
    <property type="entry name" value="PPIC_PPIASE_2"/>
    <property type="match status" value="1"/>
</dbReference>
<comment type="catalytic activity">
    <reaction evidence="1">
        <text>[protein]-peptidylproline (omega=180) = [protein]-peptidylproline (omega=0)</text>
        <dbReference type="Rhea" id="RHEA:16237"/>
        <dbReference type="Rhea" id="RHEA-COMP:10747"/>
        <dbReference type="Rhea" id="RHEA-COMP:10748"/>
        <dbReference type="ChEBI" id="CHEBI:83833"/>
        <dbReference type="ChEBI" id="CHEBI:83834"/>
        <dbReference type="EC" id="5.2.1.8"/>
    </reaction>
</comment>
<proteinExistence type="predicted"/>
<dbReference type="PANTHER" id="PTHR47245">
    <property type="entry name" value="PEPTIDYLPROLYL ISOMERASE"/>
    <property type="match status" value="1"/>
</dbReference>
<evidence type="ECO:0000256" key="5">
    <source>
        <dbReference type="ARBA" id="ARBA00023235"/>
    </source>
</evidence>
<reference evidence="8" key="1">
    <citation type="journal article" date="2020" name="mSystems">
        <title>Genome- and Community-Level Interaction Insights into Carbon Utilization and Element Cycling Functions of Hydrothermarchaeota in Hydrothermal Sediment.</title>
        <authorList>
            <person name="Zhou Z."/>
            <person name="Liu Y."/>
            <person name="Xu W."/>
            <person name="Pan J."/>
            <person name="Luo Z.H."/>
            <person name="Li M."/>
        </authorList>
    </citation>
    <scope>NUCLEOTIDE SEQUENCE [LARGE SCALE GENOMIC DNA]</scope>
    <source>
        <strain evidence="8">SpSt-402</strain>
    </source>
</reference>
<keyword evidence="4 6" id="KW-0697">Rotamase</keyword>
<dbReference type="InterPro" id="IPR000297">
    <property type="entry name" value="PPIase_PpiC"/>
</dbReference>
<feature type="domain" description="PpiC" evidence="7">
    <location>
        <begin position="25"/>
        <end position="129"/>
    </location>
</feature>
<dbReference type="PANTHER" id="PTHR47245:SF1">
    <property type="entry name" value="FOLDASE PROTEIN PRSA"/>
    <property type="match status" value="1"/>
</dbReference>
<evidence type="ECO:0000259" key="7">
    <source>
        <dbReference type="PROSITE" id="PS50198"/>
    </source>
</evidence>
<organism evidence="8">
    <name type="scientific">Oscillatoriales cyanobacterium SpSt-402</name>
    <dbReference type="NCBI Taxonomy" id="2282168"/>
    <lineage>
        <taxon>Bacteria</taxon>
        <taxon>Bacillati</taxon>
        <taxon>Cyanobacteriota</taxon>
        <taxon>Cyanophyceae</taxon>
        <taxon>Oscillatoriophycideae</taxon>
        <taxon>Oscillatoriales</taxon>
    </lineage>
</organism>
<name>A0A832H0G3_9CYAN</name>
<keyword evidence="3" id="KW-0732">Signal</keyword>
<dbReference type="InterPro" id="IPR050245">
    <property type="entry name" value="PrsA_foldase"/>
</dbReference>
<evidence type="ECO:0000313" key="8">
    <source>
        <dbReference type="EMBL" id="HGW92817.1"/>
    </source>
</evidence>
<dbReference type="Pfam" id="PF00639">
    <property type="entry name" value="Rotamase"/>
    <property type="match status" value="1"/>
</dbReference>
<evidence type="ECO:0000256" key="6">
    <source>
        <dbReference type="PROSITE-ProRule" id="PRU00278"/>
    </source>
</evidence>
<comment type="caution">
    <text evidence="8">The sequence shown here is derived from an EMBL/GenBank/DDBJ whole genome shotgun (WGS) entry which is preliminary data.</text>
</comment>
<protein>
    <recommendedName>
        <fullName evidence="2">peptidylprolyl isomerase</fullName>
        <ecNumber evidence="2">5.2.1.8</ecNumber>
    </recommendedName>
</protein>
<evidence type="ECO:0000256" key="1">
    <source>
        <dbReference type="ARBA" id="ARBA00000971"/>
    </source>
</evidence>
<accession>A0A832H0G3</accession>
<dbReference type="InterPro" id="IPR046357">
    <property type="entry name" value="PPIase_dom_sf"/>
</dbReference>
<gene>
    <name evidence="8" type="ORF">ENR47_00830</name>
</gene>
<dbReference type="EC" id="5.2.1.8" evidence="2"/>
<evidence type="ECO:0000256" key="3">
    <source>
        <dbReference type="ARBA" id="ARBA00022729"/>
    </source>
</evidence>
<dbReference type="SUPFAM" id="SSF54534">
    <property type="entry name" value="FKBP-like"/>
    <property type="match status" value="1"/>
</dbReference>
<dbReference type="EMBL" id="DSRD01000053">
    <property type="protein sequence ID" value="HGW92817.1"/>
    <property type="molecule type" value="Genomic_DNA"/>
</dbReference>
<evidence type="ECO:0000256" key="4">
    <source>
        <dbReference type="ARBA" id="ARBA00023110"/>
    </source>
</evidence>
<evidence type="ECO:0000256" key="2">
    <source>
        <dbReference type="ARBA" id="ARBA00013194"/>
    </source>
</evidence>
<dbReference type="GO" id="GO:0003755">
    <property type="term" value="F:peptidyl-prolyl cis-trans isomerase activity"/>
    <property type="evidence" value="ECO:0007669"/>
    <property type="project" value="UniProtKB-KW"/>
</dbReference>
<dbReference type="Gene3D" id="3.10.50.40">
    <property type="match status" value="1"/>
</dbReference>
<dbReference type="AlphaFoldDB" id="A0A832H0G3"/>